<comment type="caution">
    <text evidence="3">The sequence shown here is derived from an EMBL/GenBank/DDBJ whole genome shotgun (WGS) entry which is preliminary data.</text>
</comment>
<evidence type="ECO:0000256" key="1">
    <source>
        <dbReference type="SAM" id="SignalP"/>
    </source>
</evidence>
<dbReference type="RefSeq" id="WP_190786460.1">
    <property type="nucleotide sequence ID" value="NZ_JACXLC010000001.1"/>
</dbReference>
<accession>A0ABR8KR11</accession>
<dbReference type="EMBL" id="JACXLC010000001">
    <property type="protein sequence ID" value="MBD2840874.1"/>
    <property type="molecule type" value="Genomic_DNA"/>
</dbReference>
<dbReference type="InterPro" id="IPR037401">
    <property type="entry name" value="SnoaL-like"/>
</dbReference>
<dbReference type="Gene3D" id="3.10.450.50">
    <property type="match status" value="1"/>
</dbReference>
<keyword evidence="1" id="KW-0732">Signal</keyword>
<dbReference type="InterPro" id="IPR032710">
    <property type="entry name" value="NTF2-like_dom_sf"/>
</dbReference>
<evidence type="ECO:0000313" key="3">
    <source>
        <dbReference type="EMBL" id="MBD2840874.1"/>
    </source>
</evidence>
<name>A0ABR8KR11_9SPHN</name>
<evidence type="ECO:0000259" key="2">
    <source>
        <dbReference type="Pfam" id="PF13474"/>
    </source>
</evidence>
<feature type="chain" id="PRO_5046541614" evidence="1">
    <location>
        <begin position="21"/>
        <end position="159"/>
    </location>
</feature>
<feature type="domain" description="SnoaL-like" evidence="2">
    <location>
        <begin position="32"/>
        <end position="147"/>
    </location>
</feature>
<proteinExistence type="predicted"/>
<reference evidence="3 4" key="1">
    <citation type="submission" date="2020-09" db="EMBL/GenBank/DDBJ databases">
        <authorList>
            <person name="Yoon J.-W."/>
        </authorList>
    </citation>
    <scope>NUCLEOTIDE SEQUENCE [LARGE SCALE GENOMIC DNA]</scope>
    <source>
        <strain evidence="3 4">KMU-140</strain>
    </source>
</reference>
<organism evidence="3 4">
    <name type="scientific">Erythrobacter rubeus</name>
    <dbReference type="NCBI Taxonomy" id="2760803"/>
    <lineage>
        <taxon>Bacteria</taxon>
        <taxon>Pseudomonadati</taxon>
        <taxon>Pseudomonadota</taxon>
        <taxon>Alphaproteobacteria</taxon>
        <taxon>Sphingomonadales</taxon>
        <taxon>Erythrobacteraceae</taxon>
        <taxon>Erythrobacter/Porphyrobacter group</taxon>
        <taxon>Erythrobacter</taxon>
    </lineage>
</organism>
<dbReference type="SUPFAM" id="SSF54427">
    <property type="entry name" value="NTF2-like"/>
    <property type="match status" value="1"/>
</dbReference>
<dbReference type="Proteomes" id="UP000635384">
    <property type="component" value="Unassembled WGS sequence"/>
</dbReference>
<feature type="signal peptide" evidence="1">
    <location>
        <begin position="1"/>
        <end position="20"/>
    </location>
</feature>
<keyword evidence="4" id="KW-1185">Reference proteome</keyword>
<dbReference type="Pfam" id="PF13474">
    <property type="entry name" value="SnoaL_3"/>
    <property type="match status" value="1"/>
</dbReference>
<gene>
    <name evidence="3" type="ORF">IB285_01245</name>
</gene>
<protein>
    <submittedName>
        <fullName evidence="3">Nuclear transport factor 2 family protein</fullName>
    </submittedName>
</protein>
<evidence type="ECO:0000313" key="4">
    <source>
        <dbReference type="Proteomes" id="UP000635384"/>
    </source>
</evidence>
<sequence length="159" mass="16554">MRGFSAFAALALLSAAPAAADPADAAAEQARVAAAVEGFMAAFNAKDADAMASQSIAGATVTVIEEQDGEDRLRTQPLETLISGISATGSDIAEPIWDMRVMQEGPVATVVANFDFLINGVRSHCGTNVFNLVRVEGEWKIAGIAYSHIEEGCLGAPEQ</sequence>